<dbReference type="GO" id="GO:0004175">
    <property type="term" value="F:endopeptidase activity"/>
    <property type="evidence" value="ECO:0007669"/>
    <property type="project" value="UniProtKB-ARBA"/>
</dbReference>
<feature type="region of interest" description="Disordered" evidence="1">
    <location>
        <begin position="1"/>
        <end position="26"/>
    </location>
</feature>
<feature type="transmembrane region" description="Helical" evidence="2">
    <location>
        <begin position="243"/>
        <end position="264"/>
    </location>
</feature>
<evidence type="ECO:0000259" key="3">
    <source>
        <dbReference type="Pfam" id="PF02517"/>
    </source>
</evidence>
<feature type="transmembrane region" description="Helical" evidence="2">
    <location>
        <begin position="213"/>
        <end position="236"/>
    </location>
</feature>
<feature type="domain" description="CAAX prenyl protease 2/Lysostaphin resistance protein A-like" evidence="3">
    <location>
        <begin position="141"/>
        <end position="255"/>
    </location>
</feature>
<feature type="compositionally biased region" description="Low complexity" evidence="1">
    <location>
        <begin position="1"/>
        <end position="15"/>
    </location>
</feature>
<dbReference type="EMBL" id="CAEZYU010000078">
    <property type="protein sequence ID" value="CAB4749647.1"/>
    <property type="molecule type" value="Genomic_DNA"/>
</dbReference>
<name>A0A6J6TT38_9ZZZZ</name>
<evidence type="ECO:0000313" key="4">
    <source>
        <dbReference type="EMBL" id="CAB4749647.1"/>
    </source>
</evidence>
<gene>
    <name evidence="4" type="ORF">UFOPK2766_01574</name>
</gene>
<dbReference type="InterPro" id="IPR015837">
    <property type="entry name" value="UCP026622_CAAX_protease"/>
</dbReference>
<keyword evidence="2" id="KW-0812">Transmembrane</keyword>
<proteinExistence type="predicted"/>
<evidence type="ECO:0000256" key="1">
    <source>
        <dbReference type="SAM" id="MobiDB-lite"/>
    </source>
</evidence>
<keyword evidence="2" id="KW-1133">Transmembrane helix</keyword>
<feature type="transmembrane region" description="Helical" evidence="2">
    <location>
        <begin position="132"/>
        <end position="152"/>
    </location>
</feature>
<protein>
    <submittedName>
        <fullName evidence="4">Unannotated protein</fullName>
    </submittedName>
</protein>
<dbReference type="InterPro" id="IPR003675">
    <property type="entry name" value="Rce1/LyrA-like_dom"/>
</dbReference>
<feature type="transmembrane region" description="Helical" evidence="2">
    <location>
        <begin position="98"/>
        <end position="120"/>
    </location>
</feature>
<keyword evidence="2" id="KW-0472">Membrane</keyword>
<feature type="transmembrane region" description="Helical" evidence="2">
    <location>
        <begin position="58"/>
        <end position="77"/>
    </location>
</feature>
<accession>A0A6J6TT38</accession>
<sequence>MSEPSEASTSSTPKSNDTNLGIGETSAGLSHPNARWTLFGVLATLLVSNIMANEVLPSWAYVPWNLTVAALLLLIAIRWDGRTIDDIGLEPRKFQSGLRWGGAASALLLSIYLIGLALPFTNRLFQDSRADISLGSLAWETLIMVPLGTVLMEEIAFRGVLPAMFRTRFSRHANGALRADLLAALLFGFWHVLPSWNVNTVNPVFRDLLPGPLGQAAAITAGVLGTGVAGMGLSWLRNRSDSLIAPVLMHCSSNSLGYLLAWIVQH</sequence>
<feature type="transmembrane region" description="Helical" evidence="2">
    <location>
        <begin position="173"/>
        <end position="193"/>
    </location>
</feature>
<organism evidence="4">
    <name type="scientific">freshwater metagenome</name>
    <dbReference type="NCBI Taxonomy" id="449393"/>
    <lineage>
        <taxon>unclassified sequences</taxon>
        <taxon>metagenomes</taxon>
        <taxon>ecological metagenomes</taxon>
    </lineage>
</organism>
<dbReference type="PIRSF" id="PIRSF026622">
    <property type="entry name" value="Proteas_026622"/>
    <property type="match status" value="1"/>
</dbReference>
<dbReference type="AlphaFoldDB" id="A0A6J6TT38"/>
<evidence type="ECO:0000256" key="2">
    <source>
        <dbReference type="SAM" id="Phobius"/>
    </source>
</evidence>
<reference evidence="4" key="1">
    <citation type="submission" date="2020-05" db="EMBL/GenBank/DDBJ databases">
        <authorList>
            <person name="Chiriac C."/>
            <person name="Salcher M."/>
            <person name="Ghai R."/>
            <person name="Kavagutti S V."/>
        </authorList>
    </citation>
    <scope>NUCLEOTIDE SEQUENCE</scope>
</reference>
<dbReference type="GO" id="GO:0080120">
    <property type="term" value="P:CAAX-box protein maturation"/>
    <property type="evidence" value="ECO:0007669"/>
    <property type="project" value="UniProtKB-ARBA"/>
</dbReference>
<dbReference type="Pfam" id="PF02517">
    <property type="entry name" value="Rce1-like"/>
    <property type="match status" value="1"/>
</dbReference>